<gene>
    <name evidence="1" type="ORF">O181_009563</name>
</gene>
<comment type="caution">
    <text evidence="1">The sequence shown here is derived from an EMBL/GenBank/DDBJ whole genome shotgun (WGS) entry which is preliminary data.</text>
</comment>
<reference evidence="1" key="1">
    <citation type="submission" date="2021-03" db="EMBL/GenBank/DDBJ databases">
        <title>Draft genome sequence of rust myrtle Austropuccinia psidii MF-1, a brazilian biotype.</title>
        <authorList>
            <person name="Quecine M.C."/>
            <person name="Pachon D.M.R."/>
            <person name="Bonatelli M.L."/>
            <person name="Correr F.H."/>
            <person name="Franceschini L.M."/>
            <person name="Leite T.F."/>
            <person name="Margarido G.R.A."/>
            <person name="Almeida C.A."/>
            <person name="Ferrarezi J.A."/>
            <person name="Labate C.A."/>
        </authorList>
    </citation>
    <scope>NUCLEOTIDE SEQUENCE</scope>
    <source>
        <strain evidence="1">MF-1</strain>
    </source>
</reference>
<dbReference type="AlphaFoldDB" id="A0A9Q3BRA9"/>
<evidence type="ECO:0000313" key="2">
    <source>
        <dbReference type="Proteomes" id="UP000765509"/>
    </source>
</evidence>
<name>A0A9Q3BRA9_9BASI</name>
<proteinExistence type="predicted"/>
<evidence type="ECO:0000313" key="1">
    <source>
        <dbReference type="EMBL" id="MBW0469848.1"/>
    </source>
</evidence>
<dbReference type="OrthoDB" id="2506366at2759"/>
<accession>A0A9Q3BRA9</accession>
<protein>
    <submittedName>
        <fullName evidence="1">Uncharacterized protein</fullName>
    </submittedName>
</protein>
<organism evidence="1 2">
    <name type="scientific">Austropuccinia psidii MF-1</name>
    <dbReference type="NCBI Taxonomy" id="1389203"/>
    <lineage>
        <taxon>Eukaryota</taxon>
        <taxon>Fungi</taxon>
        <taxon>Dikarya</taxon>
        <taxon>Basidiomycota</taxon>
        <taxon>Pucciniomycotina</taxon>
        <taxon>Pucciniomycetes</taxon>
        <taxon>Pucciniales</taxon>
        <taxon>Sphaerophragmiaceae</taxon>
        <taxon>Austropuccinia</taxon>
    </lineage>
</organism>
<dbReference type="EMBL" id="AVOT02002289">
    <property type="protein sequence ID" value="MBW0469848.1"/>
    <property type="molecule type" value="Genomic_DNA"/>
</dbReference>
<sequence length="106" mass="12142">MAPSPPLKCAYCKEGGHSETRCTHFAEDLDRRTVRTQGKSYLFPNYHREPVEGNESAKDIVRDFSKEQAALNRKLMEIPSIKPNTEEEVIFTEKRLEDRSTSIANV</sequence>
<dbReference type="Proteomes" id="UP000765509">
    <property type="component" value="Unassembled WGS sequence"/>
</dbReference>
<keyword evidence="2" id="KW-1185">Reference proteome</keyword>